<dbReference type="EMBL" id="MGDI01000025">
    <property type="protein sequence ID" value="OGL53349.1"/>
    <property type="molecule type" value="Genomic_DNA"/>
</dbReference>
<feature type="transmembrane region" description="Helical" evidence="1">
    <location>
        <begin position="53"/>
        <end position="77"/>
    </location>
</feature>
<sequence length="82" mass="9704">MMRVSKEFGFCILALFFFSAILAYFELLLIDETNISRIQVYFYTFWNPLKNFIFGYPLDVAILISITLIAFFILKFLGIRIQ</sequence>
<evidence type="ECO:0000313" key="3">
    <source>
        <dbReference type="Proteomes" id="UP000178082"/>
    </source>
</evidence>
<gene>
    <name evidence="2" type="ORF">A3G31_07545</name>
</gene>
<organism evidence="2 3">
    <name type="scientific">Candidatus Schekmanbacteria bacterium RIFCSPLOWO2_12_FULL_38_15</name>
    <dbReference type="NCBI Taxonomy" id="1817883"/>
    <lineage>
        <taxon>Bacteria</taxon>
        <taxon>Candidatus Schekmaniibacteriota</taxon>
    </lineage>
</organism>
<name>A0A1F7SHW1_9BACT</name>
<dbReference type="AlphaFoldDB" id="A0A1F7SHW1"/>
<comment type="caution">
    <text evidence="2">The sequence shown here is derived from an EMBL/GenBank/DDBJ whole genome shotgun (WGS) entry which is preliminary data.</text>
</comment>
<keyword evidence="1" id="KW-0472">Membrane</keyword>
<dbReference type="STRING" id="1817883.A3G31_07545"/>
<evidence type="ECO:0000256" key="1">
    <source>
        <dbReference type="SAM" id="Phobius"/>
    </source>
</evidence>
<evidence type="ECO:0000313" key="2">
    <source>
        <dbReference type="EMBL" id="OGL53349.1"/>
    </source>
</evidence>
<accession>A0A1F7SHW1</accession>
<reference evidence="2 3" key="1">
    <citation type="journal article" date="2016" name="Nat. Commun.">
        <title>Thousands of microbial genomes shed light on interconnected biogeochemical processes in an aquifer system.</title>
        <authorList>
            <person name="Anantharaman K."/>
            <person name="Brown C.T."/>
            <person name="Hug L.A."/>
            <person name="Sharon I."/>
            <person name="Castelle C.J."/>
            <person name="Probst A.J."/>
            <person name="Thomas B.C."/>
            <person name="Singh A."/>
            <person name="Wilkins M.J."/>
            <person name="Karaoz U."/>
            <person name="Brodie E.L."/>
            <person name="Williams K.H."/>
            <person name="Hubbard S.S."/>
            <person name="Banfield J.F."/>
        </authorList>
    </citation>
    <scope>NUCLEOTIDE SEQUENCE [LARGE SCALE GENOMIC DNA]</scope>
</reference>
<proteinExistence type="predicted"/>
<protein>
    <submittedName>
        <fullName evidence="2">Uncharacterized protein</fullName>
    </submittedName>
</protein>
<keyword evidence="1" id="KW-1133">Transmembrane helix</keyword>
<keyword evidence="1" id="KW-0812">Transmembrane</keyword>
<dbReference type="Proteomes" id="UP000178082">
    <property type="component" value="Unassembled WGS sequence"/>
</dbReference>